<dbReference type="AlphaFoldDB" id="A0A6L8MQ80"/>
<proteinExistence type="predicted"/>
<dbReference type="Pfam" id="PF02517">
    <property type="entry name" value="Rce1-like"/>
    <property type="match status" value="1"/>
</dbReference>
<feature type="transmembrane region" description="Helical" evidence="1">
    <location>
        <begin position="26"/>
        <end position="50"/>
    </location>
</feature>
<reference evidence="3 4" key="1">
    <citation type="submission" date="2019-12" db="EMBL/GenBank/DDBJ databases">
        <title>Novel species isolated from a subtropical stream in China.</title>
        <authorList>
            <person name="Lu H."/>
        </authorList>
    </citation>
    <scope>NUCLEOTIDE SEQUENCE [LARGE SCALE GENOMIC DNA]</scope>
    <source>
        <strain evidence="3 4">FT50W</strain>
    </source>
</reference>
<dbReference type="Proteomes" id="UP000474565">
    <property type="component" value="Unassembled WGS sequence"/>
</dbReference>
<feature type="transmembrane region" description="Helical" evidence="1">
    <location>
        <begin position="188"/>
        <end position="221"/>
    </location>
</feature>
<dbReference type="RefSeq" id="WP_161020246.1">
    <property type="nucleotide sequence ID" value="NZ_WWCP01000019.1"/>
</dbReference>
<evidence type="ECO:0000313" key="4">
    <source>
        <dbReference type="Proteomes" id="UP000474565"/>
    </source>
</evidence>
<keyword evidence="3" id="KW-0645">Protease</keyword>
<comment type="caution">
    <text evidence="3">The sequence shown here is derived from an EMBL/GenBank/DDBJ whole genome shotgun (WGS) entry which is preliminary data.</text>
</comment>
<evidence type="ECO:0000313" key="3">
    <source>
        <dbReference type="EMBL" id="MYM83485.1"/>
    </source>
</evidence>
<feature type="domain" description="CAAX prenyl protease 2/Lysostaphin resistance protein A-like" evidence="2">
    <location>
        <begin position="153"/>
        <end position="242"/>
    </location>
</feature>
<sequence length="250" mass="27872">MLGQQKQILSTVGAQHDEHAPMAKSLAWTALLLIEFLVAPLLVLLFYYVANHADGNARPPFSELTSRLSTPVGLLEIALCQCLIQVPTILLAARACGPQIKTVLGLLPVRRDAVKPAMIAFLIYISVEMFLGNLFHNENPILKHAGDTTMRGLIIIPVVFISPIMEELIFRGFLFFRWNHRTAPWQRVNLFISLLFSMMHLGGATLFTVCSLFVFSLLLGWVRQRSASIYPAIALHIINNAIPVISEVLF</sequence>
<dbReference type="GO" id="GO:0004175">
    <property type="term" value="F:endopeptidase activity"/>
    <property type="evidence" value="ECO:0007669"/>
    <property type="project" value="UniProtKB-ARBA"/>
</dbReference>
<name>A0A6L8MQ80_9BURK</name>
<keyword evidence="1" id="KW-1133">Transmembrane helix</keyword>
<dbReference type="InterPro" id="IPR052710">
    <property type="entry name" value="CAAX_protease"/>
</dbReference>
<organism evidence="3 4">
    <name type="scientific">Duganella lactea</name>
    <dbReference type="NCBI Taxonomy" id="2692173"/>
    <lineage>
        <taxon>Bacteria</taxon>
        <taxon>Pseudomonadati</taxon>
        <taxon>Pseudomonadota</taxon>
        <taxon>Betaproteobacteria</taxon>
        <taxon>Burkholderiales</taxon>
        <taxon>Oxalobacteraceae</taxon>
        <taxon>Telluria group</taxon>
        <taxon>Duganella</taxon>
    </lineage>
</organism>
<dbReference type="GO" id="GO:0080120">
    <property type="term" value="P:CAAX-box protein maturation"/>
    <property type="evidence" value="ECO:0007669"/>
    <property type="project" value="UniProtKB-ARBA"/>
</dbReference>
<dbReference type="EMBL" id="WWCP01000019">
    <property type="protein sequence ID" value="MYM83485.1"/>
    <property type="molecule type" value="Genomic_DNA"/>
</dbReference>
<dbReference type="PANTHER" id="PTHR36435">
    <property type="entry name" value="SLR1288 PROTEIN"/>
    <property type="match status" value="1"/>
</dbReference>
<accession>A0A6L8MQ80</accession>
<dbReference type="GO" id="GO:0006508">
    <property type="term" value="P:proteolysis"/>
    <property type="evidence" value="ECO:0007669"/>
    <property type="project" value="UniProtKB-KW"/>
</dbReference>
<keyword evidence="1" id="KW-0472">Membrane</keyword>
<gene>
    <name evidence="3" type="ORF">GTP44_16165</name>
</gene>
<dbReference type="InterPro" id="IPR003675">
    <property type="entry name" value="Rce1/LyrA-like_dom"/>
</dbReference>
<keyword evidence="3" id="KW-0378">Hydrolase</keyword>
<keyword evidence="3" id="KW-0482">Metalloprotease</keyword>
<feature type="transmembrane region" description="Helical" evidence="1">
    <location>
        <begin position="154"/>
        <end position="176"/>
    </location>
</feature>
<evidence type="ECO:0000256" key="1">
    <source>
        <dbReference type="SAM" id="Phobius"/>
    </source>
</evidence>
<keyword evidence="1" id="KW-0812">Transmembrane</keyword>
<dbReference type="GO" id="GO:0008237">
    <property type="term" value="F:metallopeptidase activity"/>
    <property type="evidence" value="ECO:0007669"/>
    <property type="project" value="UniProtKB-KW"/>
</dbReference>
<dbReference type="PANTHER" id="PTHR36435:SF1">
    <property type="entry name" value="CAAX AMINO TERMINAL PROTEASE FAMILY PROTEIN"/>
    <property type="match status" value="1"/>
</dbReference>
<protein>
    <submittedName>
        <fullName evidence="3">CPBP family intramembrane metalloprotease</fullName>
    </submittedName>
</protein>
<evidence type="ECO:0000259" key="2">
    <source>
        <dbReference type="Pfam" id="PF02517"/>
    </source>
</evidence>